<dbReference type="GO" id="GO:0016985">
    <property type="term" value="F:mannan endo-1,4-beta-mannosidase activity"/>
    <property type="evidence" value="ECO:0007669"/>
    <property type="project" value="InterPro"/>
</dbReference>
<feature type="domain" description="GH26" evidence="5">
    <location>
        <begin position="18"/>
        <end position="337"/>
    </location>
</feature>
<evidence type="ECO:0000256" key="4">
    <source>
        <dbReference type="PROSITE-ProRule" id="PRU01100"/>
    </source>
</evidence>
<feature type="active site" description="Nucleophile" evidence="4">
    <location>
        <position position="271"/>
    </location>
</feature>
<dbReference type="SUPFAM" id="SSF51445">
    <property type="entry name" value="(Trans)glycosidases"/>
    <property type="match status" value="1"/>
</dbReference>
<keyword evidence="3 4" id="KW-0326">Glycosidase</keyword>
<accession>A0A2I2KKT2</accession>
<reference evidence="6 7" key="1">
    <citation type="submission" date="2017-06" db="EMBL/GenBank/DDBJ databases">
        <authorList>
            <person name="Kim H.J."/>
            <person name="Triplett B.A."/>
        </authorList>
    </citation>
    <scope>NUCLEOTIDE SEQUENCE [LARGE SCALE GENOMIC DNA]</scope>
    <source>
        <strain evidence="6">FRACA_ARgP5</strain>
    </source>
</reference>
<sequence length="340" mass="37473">MSGLQASLFAVGRRPRRPRPAILTVVLVLGLLAAGLGACSGSSNDTDPSPAGVRWVSGANGNYPDAVNAWGTFTGNKVGLAVVFTVRKDWASMVSADWPASAFPRDRFPGELSIAQPLYPPDGNEATCATGAYDDYWRTFGTTLTKHGRADAYIRLGWEFNGGYMYWHVRDPEAWKACFRREVTALRSTAPGVKIDWNMNAHNDTLPGSGRDVWDAYPGDEYVDIVSIDSYDHFPASASETTWNRQCHMRSGLCTVIQFARAHGKKFAVPEWGLVRSNGGGGDNPFYIHKMYETFAANAKDLAYEAYYNNAEPENVRSSLYQPSLNPKASKRYLKLFGAQ</sequence>
<evidence type="ECO:0000259" key="5">
    <source>
        <dbReference type="PROSITE" id="PS51764"/>
    </source>
</evidence>
<dbReference type="Proteomes" id="UP000234331">
    <property type="component" value="Unassembled WGS sequence"/>
</dbReference>
<dbReference type="PANTHER" id="PTHR40079">
    <property type="entry name" value="MANNAN ENDO-1,4-BETA-MANNOSIDASE E-RELATED"/>
    <property type="match status" value="1"/>
</dbReference>
<evidence type="ECO:0000313" key="6">
    <source>
        <dbReference type="EMBL" id="SNQ46278.1"/>
    </source>
</evidence>
<protein>
    <submittedName>
        <fullName evidence="6">Beta-mannanase</fullName>
    </submittedName>
</protein>
<feature type="active site" description="Proton donor" evidence="4">
    <location>
        <position position="159"/>
    </location>
</feature>
<dbReference type="InterPro" id="IPR017853">
    <property type="entry name" value="GH"/>
</dbReference>
<dbReference type="PROSITE" id="PS51764">
    <property type="entry name" value="GH26"/>
    <property type="match status" value="1"/>
</dbReference>
<dbReference type="InterPro" id="IPR022790">
    <property type="entry name" value="GH26_dom"/>
</dbReference>
<organism evidence="6 7">
    <name type="scientific">Frankia canadensis</name>
    <dbReference type="NCBI Taxonomy" id="1836972"/>
    <lineage>
        <taxon>Bacteria</taxon>
        <taxon>Bacillati</taxon>
        <taxon>Actinomycetota</taxon>
        <taxon>Actinomycetes</taxon>
        <taxon>Frankiales</taxon>
        <taxon>Frankiaceae</taxon>
        <taxon>Frankia</taxon>
    </lineage>
</organism>
<evidence type="ECO:0000313" key="7">
    <source>
        <dbReference type="Proteomes" id="UP000234331"/>
    </source>
</evidence>
<evidence type="ECO:0000256" key="3">
    <source>
        <dbReference type="ARBA" id="ARBA00023295"/>
    </source>
</evidence>
<dbReference type="AlphaFoldDB" id="A0A2I2KKT2"/>
<dbReference type="Pfam" id="PF02156">
    <property type="entry name" value="Glyco_hydro_26"/>
    <property type="match status" value="1"/>
</dbReference>
<keyword evidence="7" id="KW-1185">Reference proteome</keyword>
<dbReference type="InterPro" id="IPR000805">
    <property type="entry name" value="Glyco_hydro_26"/>
</dbReference>
<dbReference type="Gene3D" id="3.20.20.80">
    <property type="entry name" value="Glycosidases"/>
    <property type="match status" value="1"/>
</dbReference>
<comment type="similarity">
    <text evidence="1 4">Belongs to the glycosyl hydrolase 26 family.</text>
</comment>
<evidence type="ECO:0000256" key="2">
    <source>
        <dbReference type="ARBA" id="ARBA00022801"/>
    </source>
</evidence>
<keyword evidence="2 4" id="KW-0378">Hydrolase</keyword>
<evidence type="ECO:0000256" key="1">
    <source>
        <dbReference type="ARBA" id="ARBA00007754"/>
    </source>
</evidence>
<dbReference type="GO" id="GO:0006080">
    <property type="term" value="P:substituted mannan metabolic process"/>
    <property type="evidence" value="ECO:0007669"/>
    <property type="project" value="InterPro"/>
</dbReference>
<name>A0A2I2KKT2_9ACTN</name>
<proteinExistence type="inferred from homology"/>
<gene>
    <name evidence="6" type="ORF">FRACA_1320009</name>
</gene>
<dbReference type="EMBL" id="FZMO01000038">
    <property type="protein sequence ID" value="SNQ46278.1"/>
    <property type="molecule type" value="Genomic_DNA"/>
</dbReference>
<dbReference type="PANTHER" id="PTHR40079:SF4">
    <property type="entry name" value="GH26 DOMAIN-CONTAINING PROTEIN-RELATED"/>
    <property type="match status" value="1"/>
</dbReference>